<name>A0A2S0VME7_9ALTE</name>
<dbReference type="GO" id="GO:0016811">
    <property type="term" value="F:hydrolase activity, acting on carbon-nitrogen (but not peptide) bonds, in linear amides"/>
    <property type="evidence" value="ECO:0007669"/>
    <property type="project" value="InterPro"/>
</dbReference>
<comment type="cofactor">
    <cofactor evidence="6">
        <name>Zn(2+)</name>
        <dbReference type="ChEBI" id="CHEBI:29105"/>
    </cofactor>
    <text evidence="6">Binds 1 zinc ion per subunit.</text>
</comment>
<organism evidence="9 10">
    <name type="scientific">Saccharobesus litoralis</name>
    <dbReference type="NCBI Taxonomy" id="2172099"/>
    <lineage>
        <taxon>Bacteria</taxon>
        <taxon>Pseudomonadati</taxon>
        <taxon>Pseudomonadota</taxon>
        <taxon>Gammaproteobacteria</taxon>
        <taxon>Alteromonadales</taxon>
        <taxon>Alteromonadaceae</taxon>
        <taxon>Saccharobesus</taxon>
    </lineage>
</organism>
<protein>
    <submittedName>
        <fullName evidence="9">Aspartoacylase</fullName>
    </submittedName>
</protein>
<dbReference type="CDD" id="cd06909">
    <property type="entry name" value="M14_ASPA"/>
    <property type="match status" value="1"/>
</dbReference>
<feature type="domain" description="Succinylglutamate desuccinylase/Aspartoacylase catalytic" evidence="8">
    <location>
        <begin position="4"/>
        <end position="194"/>
    </location>
</feature>
<sequence>MVSINKVAIVGGTHGNEITGYYLLQKWQDSPELIQRPSLNTSTLLANPKAYEISRRYVDQDLNRQFARHNLEDPTLGGYEQNRAKVINQAIGPKGNPKSDLVIDLHTTTSNMGPTLLMPQSGEFYNKLAAYIKMQMPSVTIFRDEDHKSNDEHHLLATVGKYGVIVEVGPVPQAVLRHDVFQQTEQMVNTILDFAHLYNENNLPDLPRETEAFRFLQSLTLPLNEKGERIGMIHQSVQDSDFKALNPGDPLFQLFNGETITYAGDKTVYTAFVNEAAYYDKNLATSLMEKVVIINE</sequence>
<dbReference type="KEGG" id="cate:C2869_02350"/>
<feature type="binding site" evidence="6">
    <location>
        <position position="106"/>
    </location>
    <ligand>
        <name>Zn(2+)</name>
        <dbReference type="ChEBI" id="CHEBI:29105"/>
    </ligand>
</feature>
<evidence type="ECO:0000313" key="10">
    <source>
        <dbReference type="Proteomes" id="UP000244441"/>
    </source>
</evidence>
<feature type="binding site" evidence="6">
    <location>
        <position position="14"/>
    </location>
    <ligand>
        <name>Zn(2+)</name>
        <dbReference type="ChEBI" id="CHEBI:29105"/>
    </ligand>
</feature>
<reference evidence="9 10" key="1">
    <citation type="submission" date="2018-01" db="EMBL/GenBank/DDBJ databases">
        <title>Genome sequence of a Cantenovulum-like bacteria.</title>
        <authorList>
            <person name="Tan W.R."/>
            <person name="Lau N.-S."/>
            <person name="Go F."/>
            <person name="Amirul A.-A.A."/>
        </authorList>
    </citation>
    <scope>NUCLEOTIDE SEQUENCE [LARGE SCALE GENOMIC DNA]</scope>
    <source>
        <strain evidence="9 10">CCB-QB4</strain>
    </source>
</reference>
<keyword evidence="4 6" id="KW-0862">Zinc</keyword>
<evidence type="ECO:0000256" key="1">
    <source>
        <dbReference type="ARBA" id="ARBA00006173"/>
    </source>
</evidence>
<keyword evidence="2 6" id="KW-0479">Metal-binding</keyword>
<dbReference type="PANTHER" id="PTHR15162">
    <property type="entry name" value="ASPARTOACYLASE"/>
    <property type="match status" value="1"/>
</dbReference>
<dbReference type="Proteomes" id="UP000244441">
    <property type="component" value="Chromosome"/>
</dbReference>
<feature type="domain" description="AstE/AspA barrel-sandwich hybrid" evidence="7">
    <location>
        <begin position="209"/>
        <end position="290"/>
    </location>
</feature>
<dbReference type="InterPro" id="IPR007036">
    <property type="entry name" value="Aste_AspA_hybrid_dom"/>
</dbReference>
<evidence type="ECO:0000256" key="2">
    <source>
        <dbReference type="ARBA" id="ARBA00022723"/>
    </source>
</evidence>
<feature type="active site" description="Proton donor/acceptor" evidence="5">
    <location>
        <position position="167"/>
    </location>
</feature>
<dbReference type="GO" id="GO:0016788">
    <property type="term" value="F:hydrolase activity, acting on ester bonds"/>
    <property type="evidence" value="ECO:0007669"/>
    <property type="project" value="InterPro"/>
</dbReference>
<keyword evidence="10" id="KW-1185">Reference proteome</keyword>
<evidence type="ECO:0000256" key="4">
    <source>
        <dbReference type="ARBA" id="ARBA00022833"/>
    </source>
</evidence>
<gene>
    <name evidence="9" type="ORF">C2869_02350</name>
</gene>
<dbReference type="HAMAP" id="MF_00704">
    <property type="entry name" value="Aspartoacylase"/>
    <property type="match status" value="1"/>
</dbReference>
<dbReference type="AlphaFoldDB" id="A0A2S0VME7"/>
<evidence type="ECO:0000256" key="3">
    <source>
        <dbReference type="ARBA" id="ARBA00022801"/>
    </source>
</evidence>
<feature type="binding site" evidence="6">
    <location>
        <position position="17"/>
    </location>
    <ligand>
        <name>Zn(2+)</name>
        <dbReference type="ChEBI" id="CHEBI:29105"/>
    </ligand>
</feature>
<comment type="similarity">
    <text evidence="1">Belongs to the AspA/AstE family. Aspartoacylase subfamily.</text>
</comment>
<evidence type="ECO:0000259" key="8">
    <source>
        <dbReference type="Pfam" id="PF24827"/>
    </source>
</evidence>
<accession>A0A2S0VME7</accession>
<dbReference type="Gene3D" id="2.20.25.160">
    <property type="match status" value="1"/>
</dbReference>
<dbReference type="Pfam" id="PF04952">
    <property type="entry name" value="AstE_AspA_hybrid"/>
    <property type="match status" value="1"/>
</dbReference>
<dbReference type="Gene3D" id="3.40.630.10">
    <property type="entry name" value="Zn peptidases"/>
    <property type="match status" value="1"/>
</dbReference>
<evidence type="ECO:0000313" key="9">
    <source>
        <dbReference type="EMBL" id="AWB65352.1"/>
    </source>
</evidence>
<dbReference type="SUPFAM" id="SSF53187">
    <property type="entry name" value="Zn-dependent exopeptidases"/>
    <property type="match status" value="1"/>
</dbReference>
<dbReference type="InterPro" id="IPR016708">
    <property type="entry name" value="Aspartoacylase"/>
</dbReference>
<evidence type="ECO:0000259" key="7">
    <source>
        <dbReference type="Pfam" id="PF04952"/>
    </source>
</evidence>
<dbReference type="InterPro" id="IPR050178">
    <property type="entry name" value="AspA/AstE_fam"/>
</dbReference>
<evidence type="ECO:0000256" key="5">
    <source>
        <dbReference type="PIRSR" id="PIRSR018001-1"/>
    </source>
</evidence>
<dbReference type="Pfam" id="PF24827">
    <property type="entry name" value="AstE_AspA_cat"/>
    <property type="match status" value="1"/>
</dbReference>
<dbReference type="PANTHER" id="PTHR15162:SF7">
    <property type="entry name" value="SUCCINYLGLUTAMATE DESUCCINYLASE"/>
    <property type="match status" value="1"/>
</dbReference>
<dbReference type="NCBIfam" id="NF002601">
    <property type="entry name" value="PRK02259.1"/>
    <property type="match status" value="1"/>
</dbReference>
<dbReference type="InterPro" id="IPR055438">
    <property type="entry name" value="AstE_AspA_cat"/>
</dbReference>
<proteinExistence type="inferred from homology"/>
<dbReference type="GO" id="GO:0005829">
    <property type="term" value="C:cytosol"/>
    <property type="evidence" value="ECO:0007669"/>
    <property type="project" value="TreeGrafter"/>
</dbReference>
<dbReference type="EMBL" id="CP026604">
    <property type="protein sequence ID" value="AWB65352.1"/>
    <property type="molecule type" value="Genomic_DNA"/>
</dbReference>
<dbReference type="GO" id="GO:0046872">
    <property type="term" value="F:metal ion binding"/>
    <property type="evidence" value="ECO:0007669"/>
    <property type="project" value="UniProtKB-KW"/>
</dbReference>
<dbReference type="PIRSF" id="PIRSF018001">
    <property type="entry name" value="Aspartoacylase"/>
    <property type="match status" value="1"/>
</dbReference>
<dbReference type="OrthoDB" id="531770at2"/>
<keyword evidence="3" id="KW-0378">Hydrolase</keyword>
<evidence type="ECO:0000256" key="6">
    <source>
        <dbReference type="PIRSR" id="PIRSR018001-3"/>
    </source>
</evidence>